<reference evidence="10" key="1">
    <citation type="submission" date="2019-08" db="EMBL/GenBank/DDBJ databases">
        <authorList>
            <person name="Kucharzyk K."/>
            <person name="Murdoch R.W."/>
            <person name="Higgins S."/>
            <person name="Loffler F."/>
        </authorList>
    </citation>
    <scope>NUCLEOTIDE SEQUENCE</scope>
</reference>
<dbReference type="GO" id="GO:0005886">
    <property type="term" value="C:plasma membrane"/>
    <property type="evidence" value="ECO:0007669"/>
    <property type="project" value="UniProtKB-ARBA"/>
</dbReference>
<dbReference type="AlphaFoldDB" id="A0A645AIB5"/>
<dbReference type="PANTHER" id="PTHR43166:SF30">
    <property type="entry name" value="METHIONINE IMPORT ATP-BINDING PROTEIN METN"/>
    <property type="match status" value="1"/>
</dbReference>
<dbReference type="InterPro" id="IPR003439">
    <property type="entry name" value="ABC_transporter-like_ATP-bd"/>
</dbReference>
<dbReference type="PROSITE" id="PS00211">
    <property type="entry name" value="ABC_TRANSPORTER_1"/>
    <property type="match status" value="1"/>
</dbReference>
<keyword evidence="8" id="KW-0472">Membrane</keyword>
<dbReference type="SUPFAM" id="SSF52540">
    <property type="entry name" value="P-loop containing nucleoside triphosphate hydrolases"/>
    <property type="match status" value="1"/>
</dbReference>
<dbReference type="PROSITE" id="PS50893">
    <property type="entry name" value="ABC_TRANSPORTER_2"/>
    <property type="match status" value="1"/>
</dbReference>
<comment type="similarity">
    <text evidence="1">Belongs to the ABC transporter superfamily.</text>
</comment>
<keyword evidence="6" id="KW-1278">Translocase</keyword>
<comment type="caution">
    <text evidence="10">The sequence shown here is derived from an EMBL/GenBank/DDBJ whole genome shotgun (WGS) entry which is preliminary data.</text>
</comment>
<keyword evidence="5 10" id="KW-0067">ATP-binding</keyword>
<protein>
    <submittedName>
        <fullName evidence="10">Methionine import ATP-binding protein MetN</fullName>
        <ecNumber evidence="10">3.6.3.-</ecNumber>
    </submittedName>
</protein>
<evidence type="ECO:0000313" key="10">
    <source>
        <dbReference type="EMBL" id="MPM52955.1"/>
    </source>
</evidence>
<dbReference type="FunFam" id="3.40.50.300:FF:000056">
    <property type="entry name" value="Cell division ATP-binding protein FtsE"/>
    <property type="match status" value="1"/>
</dbReference>
<dbReference type="InterPro" id="IPR050086">
    <property type="entry name" value="MetN_ABC_transporter-like"/>
</dbReference>
<dbReference type="EC" id="3.6.3.-" evidence="10"/>
<evidence type="ECO:0000256" key="6">
    <source>
        <dbReference type="ARBA" id="ARBA00022967"/>
    </source>
</evidence>
<dbReference type="Gene3D" id="3.40.50.300">
    <property type="entry name" value="P-loop containing nucleotide triphosphate hydrolases"/>
    <property type="match status" value="1"/>
</dbReference>
<evidence type="ECO:0000256" key="4">
    <source>
        <dbReference type="ARBA" id="ARBA00022741"/>
    </source>
</evidence>
<dbReference type="GO" id="GO:0005524">
    <property type="term" value="F:ATP binding"/>
    <property type="evidence" value="ECO:0007669"/>
    <property type="project" value="UniProtKB-KW"/>
</dbReference>
<gene>
    <name evidence="10" type="primary">metN_21</name>
    <name evidence="10" type="ORF">SDC9_99719</name>
</gene>
<name>A0A645AIB5_9ZZZZ</name>
<evidence type="ECO:0000256" key="5">
    <source>
        <dbReference type="ARBA" id="ARBA00022840"/>
    </source>
</evidence>
<dbReference type="InterPro" id="IPR003593">
    <property type="entry name" value="AAA+_ATPase"/>
</dbReference>
<evidence type="ECO:0000256" key="3">
    <source>
        <dbReference type="ARBA" id="ARBA00022475"/>
    </source>
</evidence>
<dbReference type="GO" id="GO:0006865">
    <property type="term" value="P:amino acid transport"/>
    <property type="evidence" value="ECO:0007669"/>
    <property type="project" value="UniProtKB-KW"/>
</dbReference>
<evidence type="ECO:0000256" key="8">
    <source>
        <dbReference type="ARBA" id="ARBA00023136"/>
    </source>
</evidence>
<dbReference type="InterPro" id="IPR017871">
    <property type="entry name" value="ABC_transporter-like_CS"/>
</dbReference>
<keyword evidence="2" id="KW-0813">Transport</keyword>
<dbReference type="InterPro" id="IPR041701">
    <property type="entry name" value="MetN_ABC"/>
</dbReference>
<evidence type="ECO:0000259" key="9">
    <source>
        <dbReference type="PROSITE" id="PS50893"/>
    </source>
</evidence>
<sequence>MIEIRKLTKTYPMAAGTFTAIENIDLTIDDGDIFGIIGMSGAGKSTLVRCINLLEKPTAGSIVIDGLDVTAISGGELLKLRRKIGMVFQKFNLLMQRTIRDNVALPLEIAGVPKRERDARVEELLELVGLSNQINKYPAQLSGGQQQRVSIARALASHPSVLLCDEPTSALDSLTTNSILKLLRDLGRQLGVTIIIITHEISVVQKICNKVAVIDSSVIVEQGFTNDVLAHPQRHITKQLLGEVEWDA</sequence>
<dbReference type="Pfam" id="PF00005">
    <property type="entry name" value="ABC_tran"/>
    <property type="match status" value="1"/>
</dbReference>
<dbReference type="EMBL" id="VSSQ01014103">
    <property type="protein sequence ID" value="MPM52955.1"/>
    <property type="molecule type" value="Genomic_DNA"/>
</dbReference>
<keyword evidence="3" id="KW-1003">Cell membrane</keyword>
<dbReference type="InterPro" id="IPR027417">
    <property type="entry name" value="P-loop_NTPase"/>
</dbReference>
<organism evidence="10">
    <name type="scientific">bioreactor metagenome</name>
    <dbReference type="NCBI Taxonomy" id="1076179"/>
    <lineage>
        <taxon>unclassified sequences</taxon>
        <taxon>metagenomes</taxon>
        <taxon>ecological metagenomes</taxon>
    </lineage>
</organism>
<feature type="domain" description="ABC transporter" evidence="9">
    <location>
        <begin position="2"/>
        <end position="241"/>
    </location>
</feature>
<evidence type="ECO:0000256" key="7">
    <source>
        <dbReference type="ARBA" id="ARBA00022970"/>
    </source>
</evidence>
<dbReference type="CDD" id="cd03258">
    <property type="entry name" value="ABC_MetN_methionine_transporter"/>
    <property type="match status" value="1"/>
</dbReference>
<accession>A0A645AIB5</accession>
<keyword evidence="7" id="KW-0029">Amino-acid transport</keyword>
<keyword evidence="4" id="KW-0547">Nucleotide-binding</keyword>
<dbReference type="SMART" id="SM00382">
    <property type="entry name" value="AAA"/>
    <property type="match status" value="1"/>
</dbReference>
<proteinExistence type="inferred from homology"/>
<dbReference type="PANTHER" id="PTHR43166">
    <property type="entry name" value="AMINO ACID IMPORT ATP-BINDING PROTEIN"/>
    <property type="match status" value="1"/>
</dbReference>
<evidence type="ECO:0000256" key="2">
    <source>
        <dbReference type="ARBA" id="ARBA00022448"/>
    </source>
</evidence>
<keyword evidence="10" id="KW-0378">Hydrolase</keyword>
<evidence type="ECO:0000256" key="1">
    <source>
        <dbReference type="ARBA" id="ARBA00005417"/>
    </source>
</evidence>
<dbReference type="GO" id="GO:0016887">
    <property type="term" value="F:ATP hydrolysis activity"/>
    <property type="evidence" value="ECO:0007669"/>
    <property type="project" value="InterPro"/>
</dbReference>